<proteinExistence type="predicted"/>
<evidence type="ECO:0000313" key="1">
    <source>
        <dbReference type="EMBL" id="QBF81985.1"/>
    </source>
</evidence>
<dbReference type="SUPFAM" id="SSF54637">
    <property type="entry name" value="Thioesterase/thiol ester dehydrase-isomerase"/>
    <property type="match status" value="1"/>
</dbReference>
<protein>
    <submittedName>
        <fullName evidence="1">3-hydroxydecanoyl-ACP dehydratase</fullName>
    </submittedName>
</protein>
<dbReference type="OrthoDB" id="9800188at2"/>
<accession>A0A411PEN3</accession>
<dbReference type="PIRSF" id="PIRSF020565">
    <property type="entry name" value="3Ho_Ac_ACP_DH_prd"/>
    <property type="match status" value="1"/>
</dbReference>
<name>A0A411PEN3_9GAMM</name>
<dbReference type="EMBL" id="CP036200">
    <property type="protein sequence ID" value="QBF81985.1"/>
    <property type="molecule type" value="Genomic_DNA"/>
</dbReference>
<gene>
    <name evidence="1" type="ORF">EXU30_04185</name>
</gene>
<sequence length="158" mass="17019">MSTTMTEPTFPDIELLLPHQAPMLLIDRVLSTQDDTISCEVVIKQDSIFFNESLNGIPSHVGIEYMAQTIGALAGLKAHKKGEQAPIGLLLGGRSYKDVGLTYPLGQKLVVSAKLTMSDESMGVYHAKIELDGEEVASSQVNAYVPSKDVLAQLTSAQ</sequence>
<keyword evidence="2" id="KW-1185">Reference proteome</keyword>
<reference evidence="1 2" key="1">
    <citation type="submission" date="2019-02" db="EMBL/GenBank/DDBJ databases">
        <title>Shewanella sp. D4-2 isolated from Dokdo Island.</title>
        <authorList>
            <person name="Baek K."/>
        </authorList>
    </citation>
    <scope>NUCLEOTIDE SEQUENCE [LARGE SCALE GENOMIC DNA]</scope>
    <source>
        <strain evidence="1 2">D4-2</strain>
    </source>
</reference>
<organism evidence="1 2">
    <name type="scientific">Shewanella maritima</name>
    <dbReference type="NCBI Taxonomy" id="2520507"/>
    <lineage>
        <taxon>Bacteria</taxon>
        <taxon>Pseudomonadati</taxon>
        <taxon>Pseudomonadota</taxon>
        <taxon>Gammaproteobacteria</taxon>
        <taxon>Alteromonadales</taxon>
        <taxon>Shewanellaceae</taxon>
        <taxon>Shewanella</taxon>
    </lineage>
</organism>
<dbReference type="Proteomes" id="UP000291106">
    <property type="component" value="Chromosome"/>
</dbReference>
<dbReference type="InterPro" id="IPR029069">
    <property type="entry name" value="HotDog_dom_sf"/>
</dbReference>
<dbReference type="InterPro" id="IPR016776">
    <property type="entry name" value="ApeP-like_dehydratase"/>
</dbReference>
<dbReference type="AlphaFoldDB" id="A0A411PEN3"/>
<dbReference type="Pfam" id="PF22817">
    <property type="entry name" value="ApeP-like"/>
    <property type="match status" value="1"/>
</dbReference>
<evidence type="ECO:0000313" key="2">
    <source>
        <dbReference type="Proteomes" id="UP000291106"/>
    </source>
</evidence>
<dbReference type="Gene3D" id="3.10.129.10">
    <property type="entry name" value="Hotdog Thioesterase"/>
    <property type="match status" value="1"/>
</dbReference>
<dbReference type="KEGG" id="smai:EXU30_04185"/>